<keyword evidence="7" id="KW-1185">Reference proteome</keyword>
<evidence type="ECO:0000256" key="1">
    <source>
        <dbReference type="ARBA" id="ARBA00022723"/>
    </source>
</evidence>
<evidence type="ECO:0000259" key="6">
    <source>
        <dbReference type="PROSITE" id="PS50089"/>
    </source>
</evidence>
<evidence type="ECO:0000256" key="5">
    <source>
        <dbReference type="SAM" id="Phobius"/>
    </source>
</evidence>
<dbReference type="InterPro" id="IPR027370">
    <property type="entry name" value="Znf-RING_euk"/>
</dbReference>
<proteinExistence type="predicted"/>
<accession>A0A6J1GJD9</accession>
<evidence type="ECO:0000256" key="2">
    <source>
        <dbReference type="ARBA" id="ARBA00022771"/>
    </source>
</evidence>
<evidence type="ECO:0000256" key="3">
    <source>
        <dbReference type="ARBA" id="ARBA00022833"/>
    </source>
</evidence>
<dbReference type="InterPro" id="IPR001841">
    <property type="entry name" value="Znf_RING"/>
</dbReference>
<evidence type="ECO:0000313" key="8">
    <source>
        <dbReference type="RefSeq" id="XP_022951644.1"/>
    </source>
</evidence>
<dbReference type="InterPro" id="IPR013083">
    <property type="entry name" value="Znf_RING/FYVE/PHD"/>
</dbReference>
<keyword evidence="5" id="KW-0812">Transmembrane</keyword>
<evidence type="ECO:0000256" key="4">
    <source>
        <dbReference type="PROSITE-ProRule" id="PRU00175"/>
    </source>
</evidence>
<feature type="transmembrane region" description="Helical" evidence="5">
    <location>
        <begin position="179"/>
        <end position="201"/>
    </location>
</feature>
<dbReference type="RefSeq" id="XP_022951645.1">
    <property type="nucleotide sequence ID" value="XM_023095877.1"/>
</dbReference>
<keyword evidence="5" id="KW-1133">Transmembrane helix</keyword>
<reference evidence="8 9" key="1">
    <citation type="submission" date="2025-04" db="UniProtKB">
        <authorList>
            <consortium name="RefSeq"/>
        </authorList>
    </citation>
    <scope>IDENTIFICATION</scope>
    <source>
        <tissue evidence="8 9">Young leaves</tissue>
    </source>
</reference>
<name>A0A6J1GJD9_CUCMO</name>
<gene>
    <name evidence="8 9" type="primary">LOC111454398</name>
</gene>
<keyword evidence="2 4" id="KW-0863">Zinc-finger</keyword>
<keyword evidence="5" id="KW-0472">Membrane</keyword>
<dbReference type="PROSITE" id="PS50089">
    <property type="entry name" value="ZF_RING_2"/>
    <property type="match status" value="1"/>
</dbReference>
<sequence length="242" mass="27610">MWKMASNAIAGIRSKKNSAVSKQVFWECSDDDEVCSEGSRDEELECPICWESFNIVENIPYVLWCGHSLCKNCVLGLQGCVLKVASCQIRVPIFIFCPWCHQLSLRVVYKGNLKFPNKNFILLWMVESFNCNEGKLEHSFNGDNQPVFSRTSETDAASARLPGIGRQRWRLFLHKHLDYAVHLIFKFLLVVIFVVIVIFVIPGSALILLLYLLITLLFALPSLFIFYLALHALEKLMSDITS</sequence>
<dbReference type="GeneID" id="111454398"/>
<dbReference type="SUPFAM" id="SSF57850">
    <property type="entry name" value="RING/U-box"/>
    <property type="match status" value="1"/>
</dbReference>
<evidence type="ECO:0000313" key="7">
    <source>
        <dbReference type="Proteomes" id="UP000504609"/>
    </source>
</evidence>
<dbReference type="GO" id="GO:0008270">
    <property type="term" value="F:zinc ion binding"/>
    <property type="evidence" value="ECO:0007669"/>
    <property type="project" value="UniProtKB-KW"/>
</dbReference>
<feature type="domain" description="RING-type" evidence="6">
    <location>
        <begin position="46"/>
        <end position="101"/>
    </location>
</feature>
<dbReference type="InterPro" id="IPR017907">
    <property type="entry name" value="Znf_RING_CS"/>
</dbReference>
<dbReference type="GO" id="GO:0140096">
    <property type="term" value="F:catalytic activity, acting on a protein"/>
    <property type="evidence" value="ECO:0007669"/>
    <property type="project" value="UniProtKB-ARBA"/>
</dbReference>
<dbReference type="PANTHER" id="PTHR46616:SF9">
    <property type="entry name" value="UBIQUITIN-PROTEIN LIGASE"/>
    <property type="match status" value="1"/>
</dbReference>
<dbReference type="RefSeq" id="XP_022951644.1">
    <property type="nucleotide sequence ID" value="XM_023095876.1"/>
</dbReference>
<dbReference type="Gene3D" id="3.30.40.10">
    <property type="entry name" value="Zinc/RING finger domain, C3HC4 (zinc finger)"/>
    <property type="match status" value="1"/>
</dbReference>
<evidence type="ECO:0000313" key="9">
    <source>
        <dbReference type="RefSeq" id="XP_022951645.1"/>
    </source>
</evidence>
<protein>
    <submittedName>
        <fullName evidence="8 9">Uncharacterized protein LOC111454398</fullName>
    </submittedName>
</protein>
<dbReference type="KEGG" id="cmos:111454398"/>
<dbReference type="Proteomes" id="UP000504609">
    <property type="component" value="Unplaced"/>
</dbReference>
<organism evidence="7 8">
    <name type="scientific">Cucurbita moschata</name>
    <name type="common">Winter crookneck squash</name>
    <name type="synonym">Cucurbita pepo var. moschata</name>
    <dbReference type="NCBI Taxonomy" id="3662"/>
    <lineage>
        <taxon>Eukaryota</taxon>
        <taxon>Viridiplantae</taxon>
        <taxon>Streptophyta</taxon>
        <taxon>Embryophyta</taxon>
        <taxon>Tracheophyta</taxon>
        <taxon>Spermatophyta</taxon>
        <taxon>Magnoliopsida</taxon>
        <taxon>eudicotyledons</taxon>
        <taxon>Gunneridae</taxon>
        <taxon>Pentapetalae</taxon>
        <taxon>rosids</taxon>
        <taxon>fabids</taxon>
        <taxon>Cucurbitales</taxon>
        <taxon>Cucurbitaceae</taxon>
        <taxon>Cucurbiteae</taxon>
        <taxon>Cucurbita</taxon>
    </lineage>
</organism>
<keyword evidence="3" id="KW-0862">Zinc</keyword>
<dbReference type="PANTHER" id="PTHR46616">
    <property type="entry name" value="UBIQUITIN-PROTEIN LIGASE"/>
    <property type="match status" value="1"/>
</dbReference>
<keyword evidence="1" id="KW-0479">Metal-binding</keyword>
<feature type="transmembrane region" description="Helical" evidence="5">
    <location>
        <begin position="207"/>
        <end position="230"/>
    </location>
</feature>
<dbReference type="PROSITE" id="PS00518">
    <property type="entry name" value="ZF_RING_1"/>
    <property type="match status" value="1"/>
</dbReference>
<dbReference type="Pfam" id="PF13445">
    <property type="entry name" value="zf-RING_UBOX"/>
    <property type="match status" value="1"/>
</dbReference>
<dbReference type="AlphaFoldDB" id="A0A6J1GJD9"/>